<organism evidence="1 2">
    <name type="scientific">Ilyodon furcidens</name>
    <name type="common">goldbreast splitfin</name>
    <dbReference type="NCBI Taxonomy" id="33524"/>
    <lineage>
        <taxon>Eukaryota</taxon>
        <taxon>Metazoa</taxon>
        <taxon>Chordata</taxon>
        <taxon>Craniata</taxon>
        <taxon>Vertebrata</taxon>
        <taxon>Euteleostomi</taxon>
        <taxon>Actinopterygii</taxon>
        <taxon>Neopterygii</taxon>
        <taxon>Teleostei</taxon>
        <taxon>Neoteleostei</taxon>
        <taxon>Acanthomorphata</taxon>
        <taxon>Ovalentaria</taxon>
        <taxon>Atherinomorphae</taxon>
        <taxon>Cyprinodontiformes</taxon>
        <taxon>Goodeidae</taxon>
        <taxon>Ilyodon</taxon>
    </lineage>
</organism>
<reference evidence="1 2" key="1">
    <citation type="submission" date="2021-06" db="EMBL/GenBank/DDBJ databases">
        <authorList>
            <person name="Palmer J.M."/>
        </authorList>
    </citation>
    <scope>NUCLEOTIDE SEQUENCE [LARGE SCALE GENOMIC DNA]</scope>
    <source>
        <strain evidence="2">if_2019</strain>
        <tissue evidence="1">Muscle</tissue>
    </source>
</reference>
<evidence type="ECO:0000313" key="2">
    <source>
        <dbReference type="Proteomes" id="UP001482620"/>
    </source>
</evidence>
<dbReference type="EMBL" id="JAHRIQ010104931">
    <property type="protein sequence ID" value="MEQ2255016.1"/>
    <property type="molecule type" value="Genomic_DNA"/>
</dbReference>
<keyword evidence="2" id="KW-1185">Reference proteome</keyword>
<name>A0ABV0VCJ4_9TELE</name>
<dbReference type="Proteomes" id="UP001482620">
    <property type="component" value="Unassembled WGS sequence"/>
</dbReference>
<gene>
    <name evidence="1" type="ORF">ILYODFUR_009485</name>
</gene>
<sequence>MLTRGVCLCLGRFGSVPNKLNGLNHDFDHPCLILASTHTPTATLRTQRRVFGSSAVPSDTDRVTRTFPKLSARPSLDEEDELICLVALEKQNEKMMVYKAIKPH</sequence>
<evidence type="ECO:0000313" key="1">
    <source>
        <dbReference type="EMBL" id="MEQ2255016.1"/>
    </source>
</evidence>
<accession>A0ABV0VCJ4</accession>
<protein>
    <submittedName>
        <fullName evidence="1">Uncharacterized protein</fullName>
    </submittedName>
</protein>
<proteinExistence type="predicted"/>
<comment type="caution">
    <text evidence="1">The sequence shown here is derived from an EMBL/GenBank/DDBJ whole genome shotgun (WGS) entry which is preliminary data.</text>
</comment>